<organism evidence="2 3">
    <name type="scientific">Roseateles saccharophilus</name>
    <name type="common">Pseudomonas saccharophila</name>
    <dbReference type="NCBI Taxonomy" id="304"/>
    <lineage>
        <taxon>Bacteria</taxon>
        <taxon>Pseudomonadati</taxon>
        <taxon>Pseudomonadota</taxon>
        <taxon>Betaproteobacteria</taxon>
        <taxon>Burkholderiales</taxon>
        <taxon>Sphaerotilaceae</taxon>
        <taxon>Roseateles</taxon>
    </lineage>
</organism>
<feature type="domain" description="ATPase AAA-type core" evidence="1">
    <location>
        <begin position="595"/>
        <end position="666"/>
    </location>
</feature>
<dbReference type="InterPro" id="IPR003959">
    <property type="entry name" value="ATPase_AAA_core"/>
</dbReference>
<comment type="caution">
    <text evidence="2">The sequence shown here is derived from an EMBL/GenBank/DDBJ whole genome shotgun (WGS) entry which is preliminary data.</text>
</comment>
<dbReference type="Pfam" id="PF13304">
    <property type="entry name" value="AAA_21"/>
    <property type="match status" value="1"/>
</dbReference>
<dbReference type="GO" id="GO:0000731">
    <property type="term" value="P:DNA synthesis involved in DNA repair"/>
    <property type="evidence" value="ECO:0007669"/>
    <property type="project" value="TreeGrafter"/>
</dbReference>
<gene>
    <name evidence="2" type="ORF">EV671_105218</name>
</gene>
<evidence type="ECO:0000313" key="2">
    <source>
        <dbReference type="EMBL" id="TCU84665.1"/>
    </source>
</evidence>
<dbReference type="EMBL" id="SMBU01000052">
    <property type="protein sequence ID" value="TCU84665.1"/>
    <property type="molecule type" value="Genomic_DNA"/>
</dbReference>
<name>A0A4V2VNN5_ROSSA</name>
<dbReference type="SUPFAM" id="SSF52540">
    <property type="entry name" value="P-loop containing nucleoside triphosphate hydrolases"/>
    <property type="match status" value="1"/>
</dbReference>
<reference evidence="2 3" key="1">
    <citation type="submission" date="2019-03" db="EMBL/GenBank/DDBJ databases">
        <title>Genomic Encyclopedia of Type Strains, Phase IV (KMG-IV): sequencing the most valuable type-strain genomes for metagenomic binning, comparative biology and taxonomic classification.</title>
        <authorList>
            <person name="Goeker M."/>
        </authorList>
    </citation>
    <scope>NUCLEOTIDE SEQUENCE [LARGE SCALE GENOMIC DNA]</scope>
    <source>
        <strain evidence="2 3">DSM 654</strain>
    </source>
</reference>
<dbReference type="PANTHER" id="PTHR32182:SF22">
    <property type="entry name" value="ATP-DEPENDENT ENDONUCLEASE, OLD FAMILY-RELATED"/>
    <property type="match status" value="1"/>
</dbReference>
<dbReference type="PANTHER" id="PTHR32182">
    <property type="entry name" value="DNA REPLICATION AND REPAIR PROTEIN RECF"/>
    <property type="match status" value="1"/>
</dbReference>
<keyword evidence="3" id="KW-1185">Reference proteome</keyword>
<dbReference type="AlphaFoldDB" id="A0A4V2VNN5"/>
<evidence type="ECO:0000313" key="3">
    <source>
        <dbReference type="Proteomes" id="UP000295110"/>
    </source>
</evidence>
<sequence>MGPQTAQKAQAPPLIGIESASHPIRIAARCALAGRWLRNWPIDQRVPSNVIRSVSVSNAPWMSPASIELNPGLIAIIGARGSGKTALADFIAMGGCAASKHLSDKSFLRRAAGHLKGSEANLTWESGDTTSNAFADVEDEDLIDAPHVQYLSQQFVDQLCSAEGLEDPLVREIERVVFDAHPDADRLDATMFEELLDIKLEGARTSRSRHVASIIKISESISSEQARKDGLAALTKDREEKYKAILKDEADLKGLMPKGDDARAKRHDEISNAVDAKRGIVVKTKVRLEALQHLMEDVESLRQYEMRELIQGMREERREAALSVAEWAQFDLEFAGDVDTILTTKIEETKRVLRTLEGVPPDPAVVAGSDPNVPLVGINDDLSKHTLNILERELERLRKLVGMDAQNARRFKAISDKVSKAKIALEKTDAEIVKSKGADERIGDLRLQRRAAYAGVFQAVVDEEAALTELYQPLKARIAEASGSLGKLAFTVRRNVDVAAWCEAGESLLDLRSGSAFKGKGSLRLVAELSLLDAWQTGDAAQAGEALLQFVGAYSEDLRAQRPAQMDRREWARRISAWLFSTDHISVGYGLEFDGIPIERLSPGTRGIVLLLLYLAVDSQDDRPLIVDQPEENLDPQSIYDELVVEFQRAKKRRQVIIVTHNANLVVNTDADQVIVARCGSHEPGRLPQMSYEAGGLEEPAIREAVCAILEGGRRAFRERAKRLRVSV</sequence>
<evidence type="ECO:0000259" key="1">
    <source>
        <dbReference type="Pfam" id="PF13304"/>
    </source>
</evidence>
<dbReference type="Proteomes" id="UP000295110">
    <property type="component" value="Unassembled WGS sequence"/>
</dbReference>
<dbReference type="InterPro" id="IPR054787">
    <property type="entry name" value="TrlF_ATPase"/>
</dbReference>
<dbReference type="GO" id="GO:0006302">
    <property type="term" value="P:double-strand break repair"/>
    <property type="evidence" value="ECO:0007669"/>
    <property type="project" value="TreeGrafter"/>
</dbReference>
<dbReference type="GO" id="GO:0016887">
    <property type="term" value="F:ATP hydrolysis activity"/>
    <property type="evidence" value="ECO:0007669"/>
    <property type="project" value="InterPro"/>
</dbReference>
<dbReference type="GO" id="GO:0005524">
    <property type="term" value="F:ATP binding"/>
    <property type="evidence" value="ECO:0007669"/>
    <property type="project" value="InterPro"/>
</dbReference>
<dbReference type="InterPro" id="IPR027417">
    <property type="entry name" value="P-loop_NTPase"/>
</dbReference>
<proteinExistence type="predicted"/>
<accession>A0A4V2VNN5</accession>
<dbReference type="Gene3D" id="3.40.50.300">
    <property type="entry name" value="P-loop containing nucleotide triphosphate hydrolases"/>
    <property type="match status" value="2"/>
</dbReference>
<protein>
    <submittedName>
        <fullName evidence="2">Putative AbiEii toxin of type IV toxin-antitoxin system</fullName>
    </submittedName>
</protein>
<dbReference type="NCBIfam" id="NF045780">
    <property type="entry name" value="TrlF_fam_ATP"/>
    <property type="match status" value="1"/>
</dbReference>